<gene>
    <name evidence="3" type="ORF">NCTC10815_02180</name>
</gene>
<feature type="domain" description="Creatinase N-terminal" evidence="2">
    <location>
        <begin position="4"/>
        <end position="129"/>
    </location>
</feature>
<reference evidence="3 4" key="1">
    <citation type="submission" date="2018-06" db="EMBL/GenBank/DDBJ databases">
        <authorList>
            <consortium name="Pathogen Informatics"/>
            <person name="Doyle S."/>
        </authorList>
    </citation>
    <scope>NUCLEOTIDE SEQUENCE [LARGE SCALE GENOMIC DNA]</scope>
    <source>
        <strain evidence="4">NCTC 10815</strain>
    </source>
</reference>
<dbReference type="InterPro" id="IPR000587">
    <property type="entry name" value="Creatinase_N"/>
</dbReference>
<dbReference type="SUPFAM" id="SSF53092">
    <property type="entry name" value="Creatinase/prolidase N-terminal domain"/>
    <property type="match status" value="1"/>
</dbReference>
<dbReference type="InterPro" id="IPR000994">
    <property type="entry name" value="Pept_M24"/>
</dbReference>
<evidence type="ECO:0000259" key="1">
    <source>
        <dbReference type="Pfam" id="PF00557"/>
    </source>
</evidence>
<dbReference type="AlphaFoldDB" id="A0A378MH58"/>
<dbReference type="Gene3D" id="3.90.230.10">
    <property type="entry name" value="Creatinase/methionine aminopeptidase superfamily"/>
    <property type="match status" value="1"/>
</dbReference>
<dbReference type="PANTHER" id="PTHR46112">
    <property type="entry name" value="AMINOPEPTIDASE"/>
    <property type="match status" value="1"/>
</dbReference>
<dbReference type="PANTHER" id="PTHR46112:SF3">
    <property type="entry name" value="AMINOPEPTIDASE YPDF"/>
    <property type="match status" value="1"/>
</dbReference>
<dbReference type="Proteomes" id="UP000254879">
    <property type="component" value="Unassembled WGS sequence"/>
</dbReference>
<proteinExistence type="predicted"/>
<dbReference type="SUPFAM" id="SSF55920">
    <property type="entry name" value="Creatinase/aminopeptidase"/>
    <property type="match status" value="1"/>
</dbReference>
<dbReference type="InterPro" id="IPR050659">
    <property type="entry name" value="Peptidase_M24B"/>
</dbReference>
<evidence type="ECO:0000313" key="4">
    <source>
        <dbReference type="Proteomes" id="UP000254879"/>
    </source>
</evidence>
<dbReference type="Gene3D" id="3.40.350.10">
    <property type="entry name" value="Creatinase/prolidase N-terminal domain"/>
    <property type="match status" value="1"/>
</dbReference>
<dbReference type="Pfam" id="PF00557">
    <property type="entry name" value="Peptidase_M24"/>
    <property type="match status" value="1"/>
</dbReference>
<evidence type="ECO:0000313" key="3">
    <source>
        <dbReference type="EMBL" id="STY44826.1"/>
    </source>
</evidence>
<evidence type="ECO:0000259" key="2">
    <source>
        <dbReference type="Pfam" id="PF01321"/>
    </source>
</evidence>
<dbReference type="GO" id="GO:0016787">
    <property type="term" value="F:hydrolase activity"/>
    <property type="evidence" value="ECO:0007669"/>
    <property type="project" value="UniProtKB-KW"/>
</dbReference>
<dbReference type="RefSeq" id="WP_003756519.1">
    <property type="nucleotide sequence ID" value="NZ_CABKNG010000001.1"/>
</dbReference>
<dbReference type="InterPro" id="IPR029149">
    <property type="entry name" value="Creatin/AminoP/Spt16_N"/>
</dbReference>
<organism evidence="3 4">
    <name type="scientific">Listeria grayi</name>
    <name type="common">Listeria murrayi</name>
    <dbReference type="NCBI Taxonomy" id="1641"/>
    <lineage>
        <taxon>Bacteria</taxon>
        <taxon>Bacillati</taxon>
        <taxon>Bacillota</taxon>
        <taxon>Bacilli</taxon>
        <taxon>Bacillales</taxon>
        <taxon>Listeriaceae</taxon>
        <taxon>Listeria</taxon>
    </lineage>
</organism>
<sequence>MEQRLADLRANLQAENLDGLLISNKENRFYLSGFTGSSAVFLITPTKKWIITDFRYFEQLKTEAPDFEVIDHHGESLLALARAIQELGLQQVGFEQSYLNAGDYLALRKLIPDTSLVPTSNLIESLRMIKDEQELAIMEKAAQLTDQTFDYFLSFIQPGMTEQAAAAKVDHYMREIGGSASAFETIVASGWRSALPHGHASDKVIQEHELITLDFGIVYQRYYSDMTRTISLGTVDAELQHIYQLVKEAHDIGISQAHSGMTGKEVDVLCRDHITKNGYGSSFGHGTGHGIGLSCHEYPSINQQAEICLQPNMFFTVEPGIYLPNKGGVRIEDDVRVLADGTVASLTKSNTEWVEL</sequence>
<dbReference type="InterPro" id="IPR036005">
    <property type="entry name" value="Creatinase/aminopeptidase-like"/>
</dbReference>
<accession>A0A378MH58</accession>
<protein>
    <submittedName>
        <fullName evidence="3">Uncharacterized peptidase SA1530</fullName>
        <ecNumber evidence="3">3.4.-.-</ecNumber>
    </submittedName>
</protein>
<dbReference type="Pfam" id="PF01321">
    <property type="entry name" value="Creatinase_N"/>
    <property type="match status" value="1"/>
</dbReference>
<dbReference type="CDD" id="cd01092">
    <property type="entry name" value="APP-like"/>
    <property type="match status" value="1"/>
</dbReference>
<dbReference type="EMBL" id="UGPG01000001">
    <property type="protein sequence ID" value="STY44826.1"/>
    <property type="molecule type" value="Genomic_DNA"/>
</dbReference>
<feature type="domain" description="Peptidase M24" evidence="1">
    <location>
        <begin position="137"/>
        <end position="337"/>
    </location>
</feature>
<dbReference type="EC" id="3.4.-.-" evidence="3"/>
<keyword evidence="3" id="KW-0378">Hydrolase</keyword>
<name>A0A378MH58_LISGR</name>